<name>A0A1E3LQG0_9SPHN</name>
<dbReference type="Proteomes" id="UP000094487">
    <property type="component" value="Unassembled WGS sequence"/>
</dbReference>
<reference evidence="1 2" key="1">
    <citation type="submission" date="2016-08" db="EMBL/GenBank/DDBJ databases">
        <title>Draft genome of the agarase producing Sphingomonas sp. MCT13.</title>
        <authorList>
            <person name="D'Andrea M.M."/>
            <person name="Rossolini G.M."/>
            <person name="Thaller M.C."/>
        </authorList>
    </citation>
    <scope>NUCLEOTIDE SEQUENCE [LARGE SCALE GENOMIC DNA]</scope>
    <source>
        <strain evidence="1 2">MCT13</strain>
    </source>
</reference>
<comment type="caution">
    <text evidence="1">The sequence shown here is derived from an EMBL/GenBank/DDBJ whole genome shotgun (WGS) entry which is preliminary data.</text>
</comment>
<organism evidence="1 2">
    <name type="scientific">Sphingomonas turrisvirgatae</name>
    <dbReference type="NCBI Taxonomy" id="1888892"/>
    <lineage>
        <taxon>Bacteria</taxon>
        <taxon>Pseudomonadati</taxon>
        <taxon>Pseudomonadota</taxon>
        <taxon>Alphaproteobacteria</taxon>
        <taxon>Sphingomonadales</taxon>
        <taxon>Sphingomonadaceae</taxon>
        <taxon>Sphingomonas</taxon>
    </lineage>
</organism>
<proteinExistence type="predicted"/>
<sequence length="92" mass="10319">MSQTDITADVISNLPLDRIDAVAFYKLDALTTDLICCDIEMAGQVWTFHEEAAGWDSLIAHLSLLPGFKANWRKVVVHPPFEVNTTEAFRRA</sequence>
<dbReference type="OrthoDB" id="7508649at2"/>
<evidence type="ECO:0000313" key="2">
    <source>
        <dbReference type="Proteomes" id="UP000094487"/>
    </source>
</evidence>
<gene>
    <name evidence="1" type="ORF">BFL28_07830</name>
</gene>
<dbReference type="EMBL" id="MDDS01000086">
    <property type="protein sequence ID" value="ODP35987.1"/>
    <property type="molecule type" value="Genomic_DNA"/>
</dbReference>
<protein>
    <submittedName>
        <fullName evidence="1">Uncharacterized protein</fullName>
    </submittedName>
</protein>
<dbReference type="RefSeq" id="WP_069322174.1">
    <property type="nucleotide sequence ID" value="NZ_MDDS01000086.1"/>
</dbReference>
<dbReference type="STRING" id="1888892.BFL28_07830"/>
<keyword evidence="2" id="KW-1185">Reference proteome</keyword>
<accession>A0A1E3LQG0</accession>
<evidence type="ECO:0000313" key="1">
    <source>
        <dbReference type="EMBL" id="ODP35987.1"/>
    </source>
</evidence>
<dbReference type="AlphaFoldDB" id="A0A1E3LQG0"/>